<dbReference type="InterPro" id="IPR035979">
    <property type="entry name" value="RBD_domain_sf"/>
</dbReference>
<proteinExistence type="inferred from homology"/>
<dbReference type="CDD" id="cd12294">
    <property type="entry name" value="RRM_Rrp7A"/>
    <property type="match status" value="1"/>
</dbReference>
<evidence type="ECO:0000256" key="3">
    <source>
        <dbReference type="SAM" id="Coils"/>
    </source>
</evidence>
<feature type="domain" description="RRM" evidence="4">
    <location>
        <begin position="120"/>
        <end position="211"/>
    </location>
</feature>
<comment type="similarity">
    <text evidence="1">Belongs to the RRP7 family.</text>
</comment>
<organism evidence="5 6">
    <name type="scientific">Mytilus edulis</name>
    <name type="common">Blue mussel</name>
    <dbReference type="NCBI Taxonomy" id="6550"/>
    <lineage>
        <taxon>Eukaryota</taxon>
        <taxon>Metazoa</taxon>
        <taxon>Spiralia</taxon>
        <taxon>Lophotrochozoa</taxon>
        <taxon>Mollusca</taxon>
        <taxon>Bivalvia</taxon>
        <taxon>Autobranchia</taxon>
        <taxon>Pteriomorphia</taxon>
        <taxon>Mytilida</taxon>
        <taxon>Mytiloidea</taxon>
        <taxon>Mytilidae</taxon>
        <taxon>Mytilinae</taxon>
        <taxon>Mytilus</taxon>
    </lineage>
</organism>
<dbReference type="PROSITE" id="PS50102">
    <property type="entry name" value="RRM"/>
    <property type="match status" value="1"/>
</dbReference>
<keyword evidence="2" id="KW-0694">RNA-binding</keyword>
<keyword evidence="6" id="KW-1185">Reference proteome</keyword>
<evidence type="ECO:0000256" key="1">
    <source>
        <dbReference type="ARBA" id="ARBA00006110"/>
    </source>
</evidence>
<dbReference type="SUPFAM" id="SSF54928">
    <property type="entry name" value="RNA-binding domain, RBD"/>
    <property type="match status" value="1"/>
</dbReference>
<dbReference type="InterPro" id="IPR034890">
    <property type="entry name" value="Rrp7A_RRM"/>
</dbReference>
<dbReference type="InterPro" id="IPR040447">
    <property type="entry name" value="RRM_Rrp7"/>
</dbReference>
<dbReference type="CDD" id="cd12951">
    <property type="entry name" value="RRP7_Rrp7A"/>
    <property type="match status" value="1"/>
</dbReference>
<dbReference type="Gene3D" id="3.30.70.330">
    <property type="match status" value="1"/>
</dbReference>
<dbReference type="Proteomes" id="UP000683360">
    <property type="component" value="Unassembled WGS sequence"/>
</dbReference>
<protein>
    <submittedName>
        <fullName evidence="5">RRP7</fullName>
    </submittedName>
</protein>
<keyword evidence="3" id="KW-0175">Coiled coil</keyword>
<dbReference type="PANTHER" id="PTHR13191">
    <property type="entry name" value="RIBOSOMAL RNA PROCESSING PROTEIN 7-RELATED"/>
    <property type="match status" value="1"/>
</dbReference>
<gene>
    <name evidence="5" type="ORF">MEDL_24843</name>
</gene>
<dbReference type="PANTHER" id="PTHR13191:SF0">
    <property type="entry name" value="RIBOSOMAL RNA-PROCESSING PROTEIN 7 HOMOLOG A-RELATED"/>
    <property type="match status" value="1"/>
</dbReference>
<dbReference type="InterPro" id="IPR024326">
    <property type="entry name" value="RRP7_C"/>
</dbReference>
<evidence type="ECO:0000313" key="6">
    <source>
        <dbReference type="Proteomes" id="UP000683360"/>
    </source>
</evidence>
<dbReference type="Pfam" id="PF12923">
    <property type="entry name" value="RRP7"/>
    <property type="match status" value="1"/>
</dbReference>
<dbReference type="GO" id="GO:0032545">
    <property type="term" value="C:CURI complex"/>
    <property type="evidence" value="ECO:0007669"/>
    <property type="project" value="TreeGrafter"/>
</dbReference>
<dbReference type="EMBL" id="CAJPWZ010001244">
    <property type="protein sequence ID" value="CAG2210756.1"/>
    <property type="molecule type" value="Genomic_DNA"/>
</dbReference>
<dbReference type="GO" id="GO:0034456">
    <property type="term" value="C:UTP-C complex"/>
    <property type="evidence" value="ECO:0007669"/>
    <property type="project" value="TreeGrafter"/>
</dbReference>
<dbReference type="AlphaFoldDB" id="A0A8S3RVM0"/>
<reference evidence="5" key="1">
    <citation type="submission" date="2021-03" db="EMBL/GenBank/DDBJ databases">
        <authorList>
            <person name="Bekaert M."/>
        </authorList>
    </citation>
    <scope>NUCLEOTIDE SEQUENCE</scope>
</reference>
<name>A0A8S3RVM0_MYTED</name>
<evidence type="ECO:0000256" key="2">
    <source>
        <dbReference type="PROSITE-ProRule" id="PRU00176"/>
    </source>
</evidence>
<dbReference type="InterPro" id="IPR040446">
    <property type="entry name" value="RRP7"/>
</dbReference>
<sequence length="350" mass="40821">MNHGKNDLMHFDFRYHHFQVKPLSGIDFPMVCEPEPTNSHDIWAVVVKTPTEIMPHLRNVVTREDPGRQTVGQILGKTVGHVPKHILLQTRFTDQSKTGHYLYVKEHAAKDQDARRPPERTLFVVNIPPYCTKESLRHIFSRFGKILHLHLQDKPTKDLLVNKSQFFPDVQLQKLQKGFKVGYIVFRKPASVETVKQLPFDTPLVISTPKNPVSTGVKKWCDEYEKSRVDVKQLQNEIDTYMQSYDKIVEADKKKAMEQEGVPDEDGWVTVTRHSKKNKAVPRTEAMESKLTEIERKKKQNMELKNFYTFQSRETKRNGVSFLNSNITEKFEEDKQRISLMKAARKFKPY</sequence>
<feature type="coiled-coil region" evidence="3">
    <location>
        <begin position="217"/>
        <end position="251"/>
    </location>
</feature>
<dbReference type="Gene3D" id="6.10.250.1770">
    <property type="match status" value="1"/>
</dbReference>
<dbReference type="Pfam" id="PF17799">
    <property type="entry name" value="RRM_Rrp7"/>
    <property type="match status" value="1"/>
</dbReference>
<evidence type="ECO:0000313" key="5">
    <source>
        <dbReference type="EMBL" id="CAG2210756.1"/>
    </source>
</evidence>
<dbReference type="GO" id="GO:0006364">
    <property type="term" value="P:rRNA processing"/>
    <property type="evidence" value="ECO:0007669"/>
    <property type="project" value="TreeGrafter"/>
</dbReference>
<dbReference type="GO" id="GO:0000028">
    <property type="term" value="P:ribosomal small subunit assembly"/>
    <property type="evidence" value="ECO:0007669"/>
    <property type="project" value="TreeGrafter"/>
</dbReference>
<dbReference type="OrthoDB" id="5390at2759"/>
<accession>A0A8S3RVM0</accession>
<evidence type="ECO:0000259" key="4">
    <source>
        <dbReference type="PROSITE" id="PS50102"/>
    </source>
</evidence>
<comment type="caution">
    <text evidence="5">The sequence shown here is derived from an EMBL/GenBank/DDBJ whole genome shotgun (WGS) entry which is preliminary data.</text>
</comment>
<dbReference type="GO" id="GO:0003723">
    <property type="term" value="F:RNA binding"/>
    <property type="evidence" value="ECO:0007669"/>
    <property type="project" value="UniProtKB-UniRule"/>
</dbReference>
<dbReference type="InterPro" id="IPR012677">
    <property type="entry name" value="Nucleotide-bd_a/b_plait_sf"/>
</dbReference>
<dbReference type="InterPro" id="IPR000504">
    <property type="entry name" value="RRM_dom"/>
</dbReference>